<evidence type="ECO:0000313" key="1">
    <source>
        <dbReference type="EMBL" id="NNM71427.1"/>
    </source>
</evidence>
<dbReference type="AlphaFoldDB" id="A0A849I5V9"/>
<organism evidence="1 2">
    <name type="scientific">Enterovirga aerilata</name>
    <dbReference type="NCBI Taxonomy" id="2730920"/>
    <lineage>
        <taxon>Bacteria</taxon>
        <taxon>Pseudomonadati</taxon>
        <taxon>Pseudomonadota</taxon>
        <taxon>Alphaproteobacteria</taxon>
        <taxon>Hyphomicrobiales</taxon>
        <taxon>Methylobacteriaceae</taxon>
        <taxon>Enterovirga</taxon>
    </lineage>
</organism>
<sequence>MSLRRHTDHGKWSEAKVPHRGWSCIYDDDLGEPSQLCEMCESAEVRFVHYMQHPEYPDVLGVGCVCAERMEEDYTRPRERERRLKNVARRRAAWRGREWHRSAKGNPYVNVNGFNLTLYEAARGWRVSVANRATGASQKGKKLFPDLAAAQAAAFEALIWAEQNLP</sequence>
<dbReference type="EMBL" id="JABEPP010000001">
    <property type="protein sequence ID" value="NNM71427.1"/>
    <property type="molecule type" value="Genomic_DNA"/>
</dbReference>
<proteinExistence type="predicted"/>
<reference evidence="1 2" key="1">
    <citation type="submission" date="2020-04" db="EMBL/GenBank/DDBJ databases">
        <title>Enterovirga sp. isolate from soil.</title>
        <authorList>
            <person name="Chea S."/>
            <person name="Kim D.-U."/>
        </authorList>
    </citation>
    <scope>NUCLEOTIDE SEQUENCE [LARGE SCALE GENOMIC DNA]</scope>
    <source>
        <strain evidence="1 2">DB1703</strain>
    </source>
</reference>
<dbReference type="Proteomes" id="UP000564885">
    <property type="component" value="Unassembled WGS sequence"/>
</dbReference>
<name>A0A849I5V9_9HYPH</name>
<keyword evidence="2" id="KW-1185">Reference proteome</keyword>
<evidence type="ECO:0000313" key="2">
    <source>
        <dbReference type="Proteomes" id="UP000564885"/>
    </source>
</evidence>
<protein>
    <submittedName>
        <fullName evidence="1">Uncharacterized protein</fullName>
    </submittedName>
</protein>
<comment type="caution">
    <text evidence="1">The sequence shown here is derived from an EMBL/GenBank/DDBJ whole genome shotgun (WGS) entry which is preliminary data.</text>
</comment>
<accession>A0A849I5V9</accession>
<gene>
    <name evidence="1" type="ORF">HJG44_03325</name>
</gene>